<dbReference type="AlphaFoldDB" id="A0A0C3SC31"/>
<feature type="compositionally biased region" description="Polar residues" evidence="1">
    <location>
        <begin position="38"/>
        <end position="47"/>
    </location>
</feature>
<keyword evidence="3" id="KW-1185">Reference proteome</keyword>
<feature type="compositionally biased region" description="Low complexity" evidence="1">
    <location>
        <begin position="28"/>
        <end position="37"/>
    </location>
</feature>
<proteinExistence type="predicted"/>
<dbReference type="EMBL" id="KN840479">
    <property type="protein sequence ID" value="KIP08475.1"/>
    <property type="molecule type" value="Genomic_DNA"/>
</dbReference>
<sequence>MTFTTCPQRPCSSPSPATRSLLSFTYTATNTNTNTATSRLSPRNVSPRSGEASAQPPLVFHLSSPILQDCPELLNLAVEVRSECCNPGFRTPVNLLPTDTEGTPVPWNLPPPPQSSAPQPWQCSSAPLLFLG</sequence>
<reference evidence="2 3" key="1">
    <citation type="journal article" date="2014" name="PLoS Genet.">
        <title>Analysis of the Phlebiopsis gigantea genome, transcriptome and secretome provides insight into its pioneer colonization strategies of wood.</title>
        <authorList>
            <person name="Hori C."/>
            <person name="Ishida T."/>
            <person name="Igarashi K."/>
            <person name="Samejima M."/>
            <person name="Suzuki H."/>
            <person name="Master E."/>
            <person name="Ferreira P."/>
            <person name="Ruiz-Duenas F.J."/>
            <person name="Held B."/>
            <person name="Canessa P."/>
            <person name="Larrondo L.F."/>
            <person name="Schmoll M."/>
            <person name="Druzhinina I.S."/>
            <person name="Kubicek C.P."/>
            <person name="Gaskell J.A."/>
            <person name="Kersten P."/>
            <person name="St John F."/>
            <person name="Glasner J."/>
            <person name="Sabat G."/>
            <person name="Splinter BonDurant S."/>
            <person name="Syed K."/>
            <person name="Yadav J."/>
            <person name="Mgbeahuruike A.C."/>
            <person name="Kovalchuk A."/>
            <person name="Asiegbu F.O."/>
            <person name="Lackner G."/>
            <person name="Hoffmeister D."/>
            <person name="Rencoret J."/>
            <person name="Gutierrez A."/>
            <person name="Sun H."/>
            <person name="Lindquist E."/>
            <person name="Barry K."/>
            <person name="Riley R."/>
            <person name="Grigoriev I.V."/>
            <person name="Henrissat B."/>
            <person name="Kues U."/>
            <person name="Berka R.M."/>
            <person name="Martinez A.T."/>
            <person name="Covert S.F."/>
            <person name="Blanchette R.A."/>
            <person name="Cullen D."/>
        </authorList>
    </citation>
    <scope>NUCLEOTIDE SEQUENCE [LARGE SCALE GENOMIC DNA]</scope>
    <source>
        <strain evidence="2 3">11061_1 CR5-6</strain>
    </source>
</reference>
<protein>
    <submittedName>
        <fullName evidence="2">Uncharacterized protein</fullName>
    </submittedName>
</protein>
<organism evidence="2 3">
    <name type="scientific">Phlebiopsis gigantea (strain 11061_1 CR5-6)</name>
    <name type="common">White-rot fungus</name>
    <name type="synonym">Peniophora gigantea</name>
    <dbReference type="NCBI Taxonomy" id="745531"/>
    <lineage>
        <taxon>Eukaryota</taxon>
        <taxon>Fungi</taxon>
        <taxon>Dikarya</taxon>
        <taxon>Basidiomycota</taxon>
        <taxon>Agaricomycotina</taxon>
        <taxon>Agaricomycetes</taxon>
        <taxon>Polyporales</taxon>
        <taxon>Phanerochaetaceae</taxon>
        <taxon>Phlebiopsis</taxon>
    </lineage>
</organism>
<gene>
    <name evidence="2" type="ORF">PHLGIDRAFT_378527</name>
</gene>
<evidence type="ECO:0000313" key="3">
    <source>
        <dbReference type="Proteomes" id="UP000053257"/>
    </source>
</evidence>
<name>A0A0C3SC31_PHLG1</name>
<accession>A0A0C3SC31</accession>
<evidence type="ECO:0000256" key="1">
    <source>
        <dbReference type="SAM" id="MobiDB-lite"/>
    </source>
</evidence>
<dbReference type="HOGENOM" id="CLU_1917813_0_0_1"/>
<feature type="region of interest" description="Disordered" evidence="1">
    <location>
        <begin position="28"/>
        <end position="56"/>
    </location>
</feature>
<dbReference type="Proteomes" id="UP000053257">
    <property type="component" value="Unassembled WGS sequence"/>
</dbReference>
<evidence type="ECO:0000313" key="2">
    <source>
        <dbReference type="EMBL" id="KIP08475.1"/>
    </source>
</evidence>
<feature type="region of interest" description="Disordered" evidence="1">
    <location>
        <begin position="92"/>
        <end position="121"/>
    </location>
</feature>